<accession>A0A3B0XF71</accession>
<feature type="domain" description="Tse2 ADP-ribosyltransferase toxin" evidence="1">
    <location>
        <begin position="106"/>
        <end position="160"/>
    </location>
</feature>
<sequence length="170" mass="19691">MKPLDITLSKQQAIQLNHEISKIRRKVRYLERFDCEMVYRLGSKDNTKISKVRIKEDDRPQKRKDRLTGDLVDKANDIITYAQNGKILVLAKSGGVPLFDGISPKLKMNKNDRGYLIPRNTPVPKGIIIAKDIQVDRYGQFHYALQPAYDMTLKEFQKKLGSLKKYMRPV</sequence>
<protein>
    <recommendedName>
        <fullName evidence="1">Tse2 ADP-ribosyltransferase toxin domain-containing protein</fullName>
    </recommendedName>
</protein>
<reference evidence="2" key="1">
    <citation type="submission" date="2018-06" db="EMBL/GenBank/DDBJ databases">
        <authorList>
            <person name="Zhirakovskaya E."/>
        </authorList>
    </citation>
    <scope>NUCLEOTIDE SEQUENCE</scope>
</reference>
<evidence type="ECO:0000259" key="1">
    <source>
        <dbReference type="Pfam" id="PF18648"/>
    </source>
</evidence>
<dbReference type="Pfam" id="PF18648">
    <property type="entry name" value="ADPRTs_Tse2"/>
    <property type="match status" value="1"/>
</dbReference>
<dbReference type="EMBL" id="UOFI01000089">
    <property type="protein sequence ID" value="VAW66938.1"/>
    <property type="molecule type" value="Genomic_DNA"/>
</dbReference>
<dbReference type="AlphaFoldDB" id="A0A3B0XF71"/>
<proteinExistence type="predicted"/>
<dbReference type="InterPro" id="IPR041018">
    <property type="entry name" value="ADPRTs_Tse2"/>
</dbReference>
<evidence type="ECO:0000313" key="2">
    <source>
        <dbReference type="EMBL" id="VAW66938.1"/>
    </source>
</evidence>
<name>A0A3B0XF71_9ZZZZ</name>
<gene>
    <name evidence="2" type="ORF">MNBD_GAMMA09-1422</name>
</gene>
<organism evidence="2">
    <name type="scientific">hydrothermal vent metagenome</name>
    <dbReference type="NCBI Taxonomy" id="652676"/>
    <lineage>
        <taxon>unclassified sequences</taxon>
        <taxon>metagenomes</taxon>
        <taxon>ecological metagenomes</taxon>
    </lineage>
</organism>